<proteinExistence type="predicted"/>
<evidence type="ECO:0000259" key="7">
    <source>
        <dbReference type="PROSITE" id="PS01124"/>
    </source>
</evidence>
<sequence length="534" mass="61036">MAKILICDDEGIVQESLKFMIRKGFGNECEIESAKNGRTAIELAESFRPDVIFMDIQMPGINGIEAMQEIRKENKNVIFIVITAYDKFEYSQRSIDVGVMAYLTKPIGKDTVIDVLRKALAKVKERKEKARYDLKVKEKLEAVVPMIESGFIYSVLLEEAGEEEQATYRGLLDIETAYSYALVIECGDELRKGVLSNTVGAGIRLQKHYLIFREIIKEMTGGIVGALMANKVIVLVPCNEEEESYEERVAKIDNIRSLLRKLEQQTELKFKAGIGLVKQWGAATESYKEALEAVRQGVGKVTHAKDLSVGCIYEDNYPSELEKELFASISRGDEQNMRKCAIEFMEWLRETTKELNNVARLKVMEFVLFAEQTAYLQGAIVYRLEDRKEYLDIVMALQNYDELKVWFVEKMSAACRHVAMKQQEKTDNVVEKALSYIASHFSSDLSLETVAQQVNISPYYLSKLFKEAEGVNYIEYVTKLRIEYAKNELGYSQKSIKEICHESGYSDPNYFSRIFKKWTGLTPTEYREGGRTDV</sequence>
<dbReference type="InterPro" id="IPR011006">
    <property type="entry name" value="CheY-like_superfamily"/>
</dbReference>
<keyword evidence="2" id="KW-0805">Transcription regulation</keyword>
<organism evidence="9 10">
    <name type="scientific">Faecalicatena orotica</name>
    <dbReference type="NCBI Taxonomy" id="1544"/>
    <lineage>
        <taxon>Bacteria</taxon>
        <taxon>Bacillati</taxon>
        <taxon>Bacillota</taxon>
        <taxon>Clostridia</taxon>
        <taxon>Lachnospirales</taxon>
        <taxon>Lachnospiraceae</taxon>
        <taxon>Faecalicatena</taxon>
    </lineage>
</organism>
<dbReference type="SMART" id="SM00448">
    <property type="entry name" value="REC"/>
    <property type="match status" value="1"/>
</dbReference>
<dbReference type="InterPro" id="IPR020449">
    <property type="entry name" value="Tscrpt_reg_AraC-type_HTH"/>
</dbReference>
<dbReference type="Pfam" id="PF12833">
    <property type="entry name" value="HTH_18"/>
    <property type="match status" value="1"/>
</dbReference>
<evidence type="ECO:0000256" key="5">
    <source>
        <dbReference type="ARBA" id="ARBA00024867"/>
    </source>
</evidence>
<comment type="caution">
    <text evidence="9">The sequence shown here is derived from an EMBL/GenBank/DDBJ whole genome shotgun (WGS) entry which is preliminary data.</text>
</comment>
<comment type="function">
    <text evidence="5">May play the central regulatory role in sporulation. It may be an element of the effector pathway responsible for the activation of sporulation genes in response to nutritional stress. Spo0A may act in concert with spo0H (a sigma factor) to control the expression of some genes that are critical to the sporulation process.</text>
</comment>
<dbReference type="InterPro" id="IPR018060">
    <property type="entry name" value="HTH_AraC"/>
</dbReference>
<dbReference type="SUPFAM" id="SSF52172">
    <property type="entry name" value="CheY-like"/>
    <property type="match status" value="1"/>
</dbReference>
<dbReference type="Proteomes" id="UP000245845">
    <property type="component" value="Unassembled WGS sequence"/>
</dbReference>
<dbReference type="GO" id="GO:0003700">
    <property type="term" value="F:DNA-binding transcription factor activity"/>
    <property type="evidence" value="ECO:0007669"/>
    <property type="project" value="InterPro"/>
</dbReference>
<dbReference type="PANTHER" id="PTHR43280:SF2">
    <property type="entry name" value="HTH-TYPE TRANSCRIPTIONAL REGULATOR EXSA"/>
    <property type="match status" value="1"/>
</dbReference>
<dbReference type="SUPFAM" id="SSF46689">
    <property type="entry name" value="Homeodomain-like"/>
    <property type="match status" value="2"/>
</dbReference>
<name>A0A2Y9BFQ7_9FIRM</name>
<dbReference type="InterPro" id="IPR009057">
    <property type="entry name" value="Homeodomain-like_sf"/>
</dbReference>
<dbReference type="RefSeq" id="WP_109731696.1">
    <property type="nucleotide sequence ID" value="NZ_BAAACK010000003.1"/>
</dbReference>
<dbReference type="PANTHER" id="PTHR43280">
    <property type="entry name" value="ARAC-FAMILY TRANSCRIPTIONAL REGULATOR"/>
    <property type="match status" value="1"/>
</dbReference>
<evidence type="ECO:0000313" key="9">
    <source>
        <dbReference type="EMBL" id="PWJ28506.1"/>
    </source>
</evidence>
<accession>A0A2Y9BFQ7</accession>
<feature type="domain" description="HTH araC/xylS-type" evidence="7">
    <location>
        <begin position="431"/>
        <end position="529"/>
    </location>
</feature>
<feature type="domain" description="Response regulatory" evidence="8">
    <location>
        <begin position="3"/>
        <end position="120"/>
    </location>
</feature>
<dbReference type="EMBL" id="QGDL01000008">
    <property type="protein sequence ID" value="PWJ28506.1"/>
    <property type="molecule type" value="Genomic_DNA"/>
</dbReference>
<reference evidence="9 10" key="1">
    <citation type="submission" date="2018-05" db="EMBL/GenBank/DDBJ databases">
        <title>The Hungate 1000. A catalogue of reference genomes from the rumen microbiome.</title>
        <authorList>
            <person name="Kelly W."/>
        </authorList>
    </citation>
    <scope>NUCLEOTIDE SEQUENCE [LARGE SCALE GENOMIC DNA]</scope>
    <source>
        <strain evidence="9 10">NLAE-zl-C242</strain>
    </source>
</reference>
<dbReference type="SMART" id="SM00342">
    <property type="entry name" value="HTH_ARAC"/>
    <property type="match status" value="1"/>
</dbReference>
<evidence type="ECO:0000256" key="3">
    <source>
        <dbReference type="ARBA" id="ARBA00023125"/>
    </source>
</evidence>
<keyword evidence="6" id="KW-0597">Phosphoprotein</keyword>
<evidence type="ECO:0000256" key="2">
    <source>
        <dbReference type="ARBA" id="ARBA00023015"/>
    </source>
</evidence>
<dbReference type="GO" id="GO:0043565">
    <property type="term" value="F:sequence-specific DNA binding"/>
    <property type="evidence" value="ECO:0007669"/>
    <property type="project" value="InterPro"/>
</dbReference>
<dbReference type="CDD" id="cd17536">
    <property type="entry name" value="REC_YesN-like"/>
    <property type="match status" value="1"/>
</dbReference>
<dbReference type="PROSITE" id="PS50110">
    <property type="entry name" value="RESPONSE_REGULATORY"/>
    <property type="match status" value="1"/>
</dbReference>
<feature type="modified residue" description="4-aspartylphosphate" evidence="6">
    <location>
        <position position="55"/>
    </location>
</feature>
<dbReference type="InterPro" id="IPR018062">
    <property type="entry name" value="HTH_AraC-typ_CS"/>
</dbReference>
<keyword evidence="3" id="KW-0238">DNA-binding</keyword>
<keyword evidence="4" id="KW-0804">Transcription</keyword>
<evidence type="ECO:0000259" key="8">
    <source>
        <dbReference type="PROSITE" id="PS50110"/>
    </source>
</evidence>
<evidence type="ECO:0000256" key="4">
    <source>
        <dbReference type="ARBA" id="ARBA00023163"/>
    </source>
</evidence>
<protein>
    <recommendedName>
        <fullName evidence="1">Stage 0 sporulation protein A homolog</fullName>
    </recommendedName>
</protein>
<gene>
    <name evidence="9" type="ORF">A8806_10821</name>
</gene>
<dbReference type="PROSITE" id="PS00041">
    <property type="entry name" value="HTH_ARAC_FAMILY_1"/>
    <property type="match status" value="1"/>
</dbReference>
<keyword evidence="10" id="KW-1185">Reference proteome</keyword>
<dbReference type="Gene3D" id="3.40.50.2300">
    <property type="match status" value="1"/>
</dbReference>
<evidence type="ECO:0000256" key="6">
    <source>
        <dbReference type="PROSITE-ProRule" id="PRU00169"/>
    </source>
</evidence>
<dbReference type="AlphaFoldDB" id="A0A2Y9BFQ7"/>
<dbReference type="PRINTS" id="PR00032">
    <property type="entry name" value="HTHARAC"/>
</dbReference>
<evidence type="ECO:0000256" key="1">
    <source>
        <dbReference type="ARBA" id="ARBA00018672"/>
    </source>
</evidence>
<dbReference type="Gene3D" id="1.10.10.60">
    <property type="entry name" value="Homeodomain-like"/>
    <property type="match status" value="2"/>
</dbReference>
<dbReference type="Pfam" id="PF00072">
    <property type="entry name" value="Response_reg"/>
    <property type="match status" value="1"/>
</dbReference>
<dbReference type="InterPro" id="IPR001789">
    <property type="entry name" value="Sig_transdc_resp-reg_receiver"/>
</dbReference>
<dbReference type="GO" id="GO:0000160">
    <property type="term" value="P:phosphorelay signal transduction system"/>
    <property type="evidence" value="ECO:0007669"/>
    <property type="project" value="InterPro"/>
</dbReference>
<dbReference type="OrthoDB" id="9794370at2"/>
<dbReference type="PROSITE" id="PS01124">
    <property type="entry name" value="HTH_ARAC_FAMILY_2"/>
    <property type="match status" value="1"/>
</dbReference>
<evidence type="ECO:0000313" key="10">
    <source>
        <dbReference type="Proteomes" id="UP000245845"/>
    </source>
</evidence>